<evidence type="ECO:0000259" key="3">
    <source>
        <dbReference type="Pfam" id="PF25954"/>
    </source>
</evidence>
<dbReference type="Gene3D" id="2.40.30.170">
    <property type="match status" value="1"/>
</dbReference>
<dbReference type="Gene3D" id="2.40.50.100">
    <property type="match status" value="1"/>
</dbReference>
<dbReference type="GO" id="GO:1990281">
    <property type="term" value="C:efflux pump complex"/>
    <property type="evidence" value="ECO:0007669"/>
    <property type="project" value="TreeGrafter"/>
</dbReference>
<dbReference type="Pfam" id="PF25917">
    <property type="entry name" value="BSH_RND"/>
    <property type="match status" value="1"/>
</dbReference>
<feature type="domain" description="YknX-like C-terminal permuted SH3-like" evidence="4">
    <location>
        <begin position="296"/>
        <end position="362"/>
    </location>
</feature>
<comment type="caution">
    <text evidence="5">The sequence shown here is derived from an EMBL/GenBank/DDBJ whole genome shotgun (WGS) entry which is preliminary data.</text>
</comment>
<dbReference type="SUPFAM" id="SSF111369">
    <property type="entry name" value="HlyD-like secretion proteins"/>
    <property type="match status" value="1"/>
</dbReference>
<evidence type="ECO:0000313" key="6">
    <source>
        <dbReference type="Proteomes" id="UP000553193"/>
    </source>
</evidence>
<dbReference type="InterPro" id="IPR058792">
    <property type="entry name" value="Beta-barrel_RND_2"/>
</dbReference>
<reference evidence="5 6" key="1">
    <citation type="submission" date="2020-08" db="EMBL/GenBank/DDBJ databases">
        <title>Genomic Encyclopedia of Type Strains, Phase IV (KMG-IV): sequencing the most valuable type-strain genomes for metagenomic binning, comparative biology and taxonomic classification.</title>
        <authorList>
            <person name="Goeker M."/>
        </authorList>
    </citation>
    <scope>NUCLEOTIDE SEQUENCE [LARGE SCALE GENOMIC DNA]</scope>
    <source>
        <strain evidence="5 6">DSM 19979</strain>
    </source>
</reference>
<dbReference type="NCBIfam" id="TIGR01730">
    <property type="entry name" value="RND_mfp"/>
    <property type="match status" value="1"/>
</dbReference>
<feature type="domain" description="CusB-like beta-barrel" evidence="3">
    <location>
        <begin position="216"/>
        <end position="288"/>
    </location>
</feature>
<keyword evidence="6" id="KW-1185">Reference proteome</keyword>
<evidence type="ECO:0000259" key="4">
    <source>
        <dbReference type="Pfam" id="PF25989"/>
    </source>
</evidence>
<proteinExistence type="inferred from homology"/>
<sequence length="372" mass="40374">MRAWLQLGIVAVLGGAGYLWHTQADAWGVPAPLSLLGLERPTVAEGPRGAPAAQQVAVVAAPVRQAAVVERMESVGTVRAREAVTITTKVAGMVTAIRFEEGAHVRAGEVLMELDSEALYAELYQARASLDNAQSQLARARALPAGQAVARARVDELETLSRAADGRLRQIQARIDELRLTAPFDGRVGLRQVSAGALIQPGTPVTSLDDISRVRVEFSIPEVHVARVRPGSLVSARSAAHGSRVFEGRVTVMDTRIDTATRTMRVISEFDNSDEALRPGLFLNVQLTLETRPTALLVPEEALDSLGERSFVYAIRDGRARRVEVQLGLRLAGEVEIREGVRPDDQVVVRGLQRLRPDMPVRVTETMTRPTS</sequence>
<evidence type="ECO:0000313" key="5">
    <source>
        <dbReference type="EMBL" id="MBB3899909.1"/>
    </source>
</evidence>
<dbReference type="Pfam" id="PF25954">
    <property type="entry name" value="Beta-barrel_RND_2"/>
    <property type="match status" value="1"/>
</dbReference>
<evidence type="ECO:0000256" key="1">
    <source>
        <dbReference type="ARBA" id="ARBA00009477"/>
    </source>
</evidence>
<dbReference type="Proteomes" id="UP000553193">
    <property type="component" value="Unassembled WGS sequence"/>
</dbReference>
<dbReference type="InterPro" id="IPR058625">
    <property type="entry name" value="MdtA-like_BSH"/>
</dbReference>
<comment type="similarity">
    <text evidence="1">Belongs to the membrane fusion protein (MFP) (TC 8.A.1) family.</text>
</comment>
<dbReference type="InterPro" id="IPR058637">
    <property type="entry name" value="YknX-like_C"/>
</dbReference>
<dbReference type="Gene3D" id="1.10.287.470">
    <property type="entry name" value="Helix hairpin bin"/>
    <property type="match status" value="1"/>
</dbReference>
<dbReference type="PANTHER" id="PTHR30469">
    <property type="entry name" value="MULTIDRUG RESISTANCE PROTEIN MDTA"/>
    <property type="match status" value="1"/>
</dbReference>
<dbReference type="FunFam" id="2.40.30.170:FF:000010">
    <property type="entry name" value="Efflux RND transporter periplasmic adaptor subunit"/>
    <property type="match status" value="1"/>
</dbReference>
<name>A0A840AE60_9PROT</name>
<dbReference type="InterPro" id="IPR006143">
    <property type="entry name" value="RND_pump_MFP"/>
</dbReference>
<accession>A0A840AE60</accession>
<dbReference type="PANTHER" id="PTHR30469:SF16">
    <property type="entry name" value="HAE1 FAMILY EFFLUX PUMP MFP COMPONENT"/>
    <property type="match status" value="1"/>
</dbReference>
<gene>
    <name evidence="5" type="ORF">GGQ83_003376</name>
</gene>
<organism evidence="5 6">
    <name type="scientific">Roseococcus suduntuyensis</name>
    <dbReference type="NCBI Taxonomy" id="455361"/>
    <lineage>
        <taxon>Bacteria</taxon>
        <taxon>Pseudomonadati</taxon>
        <taxon>Pseudomonadota</taxon>
        <taxon>Alphaproteobacteria</taxon>
        <taxon>Acetobacterales</taxon>
        <taxon>Roseomonadaceae</taxon>
        <taxon>Roseococcus</taxon>
    </lineage>
</organism>
<dbReference type="EMBL" id="JACIDJ010000007">
    <property type="protein sequence ID" value="MBB3899909.1"/>
    <property type="molecule type" value="Genomic_DNA"/>
</dbReference>
<dbReference type="Gene3D" id="2.40.420.20">
    <property type="match status" value="1"/>
</dbReference>
<protein>
    <submittedName>
        <fullName evidence="5">Membrane fusion protein (Multidrug efflux system)</fullName>
    </submittedName>
</protein>
<evidence type="ECO:0000259" key="2">
    <source>
        <dbReference type="Pfam" id="PF25917"/>
    </source>
</evidence>
<dbReference type="GO" id="GO:0015562">
    <property type="term" value="F:efflux transmembrane transporter activity"/>
    <property type="evidence" value="ECO:0007669"/>
    <property type="project" value="TreeGrafter"/>
</dbReference>
<dbReference type="Pfam" id="PF25989">
    <property type="entry name" value="YknX_C"/>
    <property type="match status" value="1"/>
</dbReference>
<feature type="domain" description="Multidrug resistance protein MdtA-like barrel-sandwich hybrid" evidence="2">
    <location>
        <begin position="83"/>
        <end position="204"/>
    </location>
</feature>
<dbReference type="RefSeq" id="WP_184386142.1">
    <property type="nucleotide sequence ID" value="NZ_JACIDJ010000007.1"/>
</dbReference>
<dbReference type="AlphaFoldDB" id="A0A840AE60"/>